<dbReference type="AlphaFoldDB" id="A0A2T2X3N7"/>
<gene>
    <name evidence="1" type="ORF">C7B43_08880</name>
</gene>
<sequence length="90" mass="10031">MDSRILLIGKDINSNDGVPDGLAWKYNMFHGQVMSSEFPCGFGINAERMGTWVSLYWPGKQHLASALHRRRKISLPYGDTGNRPLAKVPG</sequence>
<protein>
    <submittedName>
        <fullName evidence="1">Uncharacterized protein</fullName>
    </submittedName>
</protein>
<proteinExistence type="predicted"/>
<name>A0A2T2X3N7_9FIRM</name>
<comment type="caution">
    <text evidence="1">The sequence shown here is derived from an EMBL/GenBank/DDBJ whole genome shotgun (WGS) entry which is preliminary data.</text>
</comment>
<dbReference type="EMBL" id="PXYT01000017">
    <property type="protein sequence ID" value="PSR29111.1"/>
    <property type="molecule type" value="Genomic_DNA"/>
</dbReference>
<evidence type="ECO:0000313" key="1">
    <source>
        <dbReference type="EMBL" id="PSR29111.1"/>
    </source>
</evidence>
<reference evidence="1 2" key="1">
    <citation type="journal article" date="2014" name="BMC Genomics">
        <title>Comparison of environmental and isolate Sulfobacillus genomes reveals diverse carbon, sulfur, nitrogen, and hydrogen metabolisms.</title>
        <authorList>
            <person name="Justice N.B."/>
            <person name="Norman A."/>
            <person name="Brown C.T."/>
            <person name="Singh A."/>
            <person name="Thomas B.C."/>
            <person name="Banfield J.F."/>
        </authorList>
    </citation>
    <scope>NUCLEOTIDE SEQUENCE [LARGE SCALE GENOMIC DNA]</scope>
    <source>
        <strain evidence="1">AMDSBA1</strain>
    </source>
</reference>
<evidence type="ECO:0000313" key="2">
    <source>
        <dbReference type="Proteomes" id="UP000242699"/>
    </source>
</evidence>
<organism evidence="1 2">
    <name type="scientific">Sulfobacillus benefaciens</name>
    <dbReference type="NCBI Taxonomy" id="453960"/>
    <lineage>
        <taxon>Bacteria</taxon>
        <taxon>Bacillati</taxon>
        <taxon>Bacillota</taxon>
        <taxon>Clostridia</taxon>
        <taxon>Eubacteriales</taxon>
        <taxon>Clostridiales Family XVII. Incertae Sedis</taxon>
        <taxon>Sulfobacillus</taxon>
    </lineage>
</organism>
<accession>A0A2T2X3N7</accession>
<dbReference type="Proteomes" id="UP000242699">
    <property type="component" value="Unassembled WGS sequence"/>
</dbReference>